<dbReference type="GO" id="GO:0008233">
    <property type="term" value="F:peptidase activity"/>
    <property type="evidence" value="ECO:0007669"/>
    <property type="project" value="UniProtKB-KW"/>
</dbReference>
<dbReference type="Gene3D" id="2.40.70.10">
    <property type="entry name" value="Acid Proteases"/>
    <property type="match status" value="2"/>
</dbReference>
<keyword evidence="2" id="KW-0645">Protease</keyword>
<keyword evidence="6" id="KW-1185">Reference proteome</keyword>
<dbReference type="PANTHER" id="PTHR47967">
    <property type="entry name" value="OS07G0603500 PROTEIN-RELATED"/>
    <property type="match status" value="1"/>
</dbReference>
<keyword evidence="3" id="KW-0378">Hydrolase</keyword>
<evidence type="ECO:0000313" key="5">
    <source>
        <dbReference type="EMBL" id="KAK9716155.1"/>
    </source>
</evidence>
<evidence type="ECO:0000256" key="2">
    <source>
        <dbReference type="ARBA" id="ARBA00022670"/>
    </source>
</evidence>
<dbReference type="SUPFAM" id="SSF50630">
    <property type="entry name" value="Acid proteases"/>
    <property type="match status" value="1"/>
</dbReference>
<evidence type="ECO:0000256" key="1">
    <source>
        <dbReference type="ARBA" id="ARBA00007447"/>
    </source>
</evidence>
<comment type="similarity">
    <text evidence="1">Belongs to the peptidase A1 family.</text>
</comment>
<feature type="domain" description="Peptidase A1" evidence="4">
    <location>
        <begin position="14"/>
        <end position="371"/>
    </location>
</feature>
<dbReference type="Pfam" id="PF14543">
    <property type="entry name" value="TAXi_N"/>
    <property type="match status" value="1"/>
</dbReference>
<dbReference type="Proteomes" id="UP001443914">
    <property type="component" value="Unassembled WGS sequence"/>
</dbReference>
<dbReference type="InterPro" id="IPR032799">
    <property type="entry name" value="TAXi_C"/>
</dbReference>
<dbReference type="PANTHER" id="PTHR47967:SF23">
    <property type="entry name" value="OS04G0448300 PROTEIN"/>
    <property type="match status" value="1"/>
</dbReference>
<name>A0AAW1KCY7_SAPOF</name>
<accession>A0AAW1KCY7</accession>
<dbReference type="GO" id="GO:0005576">
    <property type="term" value="C:extracellular region"/>
    <property type="evidence" value="ECO:0007669"/>
    <property type="project" value="TreeGrafter"/>
</dbReference>
<dbReference type="AlphaFoldDB" id="A0AAW1KCY7"/>
<comment type="caution">
    <text evidence="5">The sequence shown here is derived from an EMBL/GenBank/DDBJ whole genome shotgun (WGS) entry which is preliminary data.</text>
</comment>
<proteinExistence type="inferred from homology"/>
<dbReference type="InterPro" id="IPR051708">
    <property type="entry name" value="Plant_Aspart_Prot_A1"/>
</dbReference>
<dbReference type="InterPro" id="IPR033121">
    <property type="entry name" value="PEPTIDASE_A1"/>
</dbReference>
<dbReference type="GO" id="GO:0006508">
    <property type="term" value="P:proteolysis"/>
    <property type="evidence" value="ECO:0007669"/>
    <property type="project" value="UniProtKB-KW"/>
</dbReference>
<organism evidence="5 6">
    <name type="scientific">Saponaria officinalis</name>
    <name type="common">Common soapwort</name>
    <name type="synonym">Lychnis saponaria</name>
    <dbReference type="NCBI Taxonomy" id="3572"/>
    <lineage>
        <taxon>Eukaryota</taxon>
        <taxon>Viridiplantae</taxon>
        <taxon>Streptophyta</taxon>
        <taxon>Embryophyta</taxon>
        <taxon>Tracheophyta</taxon>
        <taxon>Spermatophyta</taxon>
        <taxon>Magnoliopsida</taxon>
        <taxon>eudicotyledons</taxon>
        <taxon>Gunneridae</taxon>
        <taxon>Pentapetalae</taxon>
        <taxon>Caryophyllales</taxon>
        <taxon>Caryophyllaceae</taxon>
        <taxon>Caryophylleae</taxon>
        <taxon>Saponaria</taxon>
    </lineage>
</organism>
<evidence type="ECO:0000259" key="4">
    <source>
        <dbReference type="PROSITE" id="PS51767"/>
    </source>
</evidence>
<dbReference type="InterPro" id="IPR021109">
    <property type="entry name" value="Peptidase_aspartic_dom_sf"/>
</dbReference>
<dbReference type="Pfam" id="PF14541">
    <property type="entry name" value="TAXi_C"/>
    <property type="match status" value="1"/>
</dbReference>
<sequence length="371" mass="42419">MPQQELCVRAETMVLLKVGVGTFQSPIPYKTYFFHVDTASEQIWLQCEDCVIPPNQCFGNPPNIFPNSKSTTYHQIPCGTHELCYFVNCKDRVCPYECTNGFCSYHAEYSDNSKIKGYLAFEIFTFGTNPRQNDINQEDVFNVVLGCNFFYEGISIRTNEIGILDLGWGPRSFIDQIKTQIGDYFSYCFPSYDETLLGAQGYLNLGLDDKFDRKDYGATTLREYHGENPYYLDLLGISVAGSRLPIDPSVFVNKGKKGGTIIDSGSSTSYLIIEAYQELKKAIMSYFETQKDYYRVNPGPREFTFDLCYKSNGHTLIDEFPNVALLFDGAELLLKPEHVYILIEDCENNRKMNEEEADHTHPRCWAEHPNC</sequence>
<reference evidence="5" key="1">
    <citation type="submission" date="2024-03" db="EMBL/GenBank/DDBJ databases">
        <title>WGS assembly of Saponaria officinalis var. Norfolk2.</title>
        <authorList>
            <person name="Jenkins J."/>
            <person name="Shu S."/>
            <person name="Grimwood J."/>
            <person name="Barry K."/>
            <person name="Goodstein D."/>
            <person name="Schmutz J."/>
            <person name="Leebens-Mack J."/>
            <person name="Osbourn A."/>
        </authorList>
    </citation>
    <scope>NUCLEOTIDE SEQUENCE [LARGE SCALE GENOMIC DNA]</scope>
    <source>
        <strain evidence="5">JIC</strain>
    </source>
</reference>
<evidence type="ECO:0000256" key="3">
    <source>
        <dbReference type="ARBA" id="ARBA00022801"/>
    </source>
</evidence>
<protein>
    <recommendedName>
        <fullName evidence="4">Peptidase A1 domain-containing protein</fullName>
    </recommendedName>
</protein>
<gene>
    <name evidence="5" type="ORF">RND81_06G214500</name>
</gene>
<evidence type="ECO:0000313" key="6">
    <source>
        <dbReference type="Proteomes" id="UP001443914"/>
    </source>
</evidence>
<dbReference type="PROSITE" id="PS51767">
    <property type="entry name" value="PEPTIDASE_A1"/>
    <property type="match status" value="1"/>
</dbReference>
<dbReference type="InterPro" id="IPR032861">
    <property type="entry name" value="TAXi_N"/>
</dbReference>
<dbReference type="EMBL" id="JBDFQZ010000006">
    <property type="protein sequence ID" value="KAK9716155.1"/>
    <property type="molecule type" value="Genomic_DNA"/>
</dbReference>